<dbReference type="OrthoDB" id="2420415at2759"/>
<keyword evidence="1" id="KW-0378">Hydrolase</keyword>
<dbReference type="STRING" id="307972.A0A2G8KQU9"/>
<protein>
    <submittedName>
        <fullName evidence="1">Putative ubiquitin carboxyl-terminal hydrolase 25-like</fullName>
    </submittedName>
</protein>
<keyword evidence="2" id="KW-1185">Reference proteome</keyword>
<name>A0A2G8KQU9_STIJA</name>
<comment type="caution">
    <text evidence="1">The sequence shown here is derived from an EMBL/GenBank/DDBJ whole genome shotgun (WGS) entry which is preliminary data.</text>
</comment>
<dbReference type="Proteomes" id="UP000230750">
    <property type="component" value="Unassembled WGS sequence"/>
</dbReference>
<proteinExistence type="predicted"/>
<reference evidence="1 2" key="1">
    <citation type="journal article" date="2017" name="PLoS Biol.">
        <title>The sea cucumber genome provides insights into morphological evolution and visceral regeneration.</title>
        <authorList>
            <person name="Zhang X."/>
            <person name="Sun L."/>
            <person name="Yuan J."/>
            <person name="Sun Y."/>
            <person name="Gao Y."/>
            <person name="Zhang L."/>
            <person name="Li S."/>
            <person name="Dai H."/>
            <person name="Hamel J.F."/>
            <person name="Liu C."/>
            <person name="Yu Y."/>
            <person name="Liu S."/>
            <person name="Lin W."/>
            <person name="Guo K."/>
            <person name="Jin S."/>
            <person name="Xu P."/>
            <person name="Storey K.B."/>
            <person name="Huan P."/>
            <person name="Zhang T."/>
            <person name="Zhou Y."/>
            <person name="Zhang J."/>
            <person name="Lin C."/>
            <person name="Li X."/>
            <person name="Xing L."/>
            <person name="Huo D."/>
            <person name="Sun M."/>
            <person name="Wang L."/>
            <person name="Mercier A."/>
            <person name="Li F."/>
            <person name="Yang H."/>
            <person name="Xiang J."/>
        </authorList>
    </citation>
    <scope>NUCLEOTIDE SEQUENCE [LARGE SCALE GENOMIC DNA]</scope>
    <source>
        <strain evidence="1">Shaxun</strain>
        <tissue evidence="1">Muscle</tissue>
    </source>
</reference>
<sequence length="96" mass="10766">MAKFTLFCRRQTLLQLSEQCALQLESGESAEVEQGLEDMKELVVPCLAMLSNSTVTEDGIVVEDIRKKWCSFLGQDVSGKDHTLALSFVYMFVKSN</sequence>
<dbReference type="AlphaFoldDB" id="A0A2G8KQU9"/>
<evidence type="ECO:0000313" key="2">
    <source>
        <dbReference type="Proteomes" id="UP000230750"/>
    </source>
</evidence>
<dbReference type="EMBL" id="MRZV01000422">
    <property type="protein sequence ID" value="PIK50357.1"/>
    <property type="molecule type" value="Genomic_DNA"/>
</dbReference>
<dbReference type="GO" id="GO:0016787">
    <property type="term" value="F:hydrolase activity"/>
    <property type="evidence" value="ECO:0007669"/>
    <property type="project" value="UniProtKB-KW"/>
</dbReference>
<organism evidence="1 2">
    <name type="scientific">Stichopus japonicus</name>
    <name type="common">Sea cucumber</name>
    <dbReference type="NCBI Taxonomy" id="307972"/>
    <lineage>
        <taxon>Eukaryota</taxon>
        <taxon>Metazoa</taxon>
        <taxon>Echinodermata</taxon>
        <taxon>Eleutherozoa</taxon>
        <taxon>Echinozoa</taxon>
        <taxon>Holothuroidea</taxon>
        <taxon>Aspidochirotacea</taxon>
        <taxon>Aspidochirotida</taxon>
        <taxon>Stichopodidae</taxon>
        <taxon>Apostichopus</taxon>
    </lineage>
</organism>
<gene>
    <name evidence="1" type="ORF">BSL78_12774</name>
</gene>
<accession>A0A2G8KQU9</accession>
<evidence type="ECO:0000313" key="1">
    <source>
        <dbReference type="EMBL" id="PIK50357.1"/>
    </source>
</evidence>